<dbReference type="GO" id="GO:0045437">
    <property type="term" value="F:uridine nucleosidase activity"/>
    <property type="evidence" value="ECO:0007669"/>
    <property type="project" value="UniProtKB-ARBA"/>
</dbReference>
<gene>
    <name evidence="4" type="ORF">BSAE_0573</name>
</gene>
<keyword evidence="1 4" id="KW-0378">Hydrolase</keyword>
<dbReference type="PROSITE" id="PS01247">
    <property type="entry name" value="IUNH"/>
    <property type="match status" value="1"/>
</dbReference>
<evidence type="ECO:0000259" key="3">
    <source>
        <dbReference type="Pfam" id="PF01156"/>
    </source>
</evidence>
<dbReference type="PANTHER" id="PTHR12304:SF15">
    <property type="entry name" value="NON-SPECIFIC RIBONUCLEOSIDE HYDROLASE RIHC"/>
    <property type="match status" value="1"/>
</dbReference>
<dbReference type="RefSeq" id="WP_033509617.1">
    <property type="nucleotide sequence ID" value="NZ_JDTM01000007.1"/>
</dbReference>
<dbReference type="EC" id="3.2.2.8" evidence="4"/>
<protein>
    <submittedName>
        <fullName evidence="4">Cytidine/uridine-specific hydrolase</fullName>
        <ecNumber evidence="4">3.2.2.8</ecNumber>
    </submittedName>
</protein>
<dbReference type="InterPro" id="IPR015910">
    <property type="entry name" value="I/U_nuclsd_hydro_CS"/>
</dbReference>
<dbReference type="GO" id="GO:0006152">
    <property type="term" value="P:purine nucleoside catabolic process"/>
    <property type="evidence" value="ECO:0007669"/>
    <property type="project" value="TreeGrafter"/>
</dbReference>
<dbReference type="InterPro" id="IPR001910">
    <property type="entry name" value="Inosine/uridine_hydrolase_dom"/>
</dbReference>
<dbReference type="InterPro" id="IPR023186">
    <property type="entry name" value="IUNH"/>
</dbReference>
<dbReference type="Gene3D" id="3.90.245.10">
    <property type="entry name" value="Ribonucleoside hydrolase-like"/>
    <property type="match status" value="1"/>
</dbReference>
<dbReference type="NCBIfam" id="NF008036">
    <property type="entry name" value="PRK10768.1"/>
    <property type="match status" value="1"/>
</dbReference>
<dbReference type="PANTHER" id="PTHR12304">
    <property type="entry name" value="INOSINE-URIDINE PREFERRING NUCLEOSIDE HYDROLASE"/>
    <property type="match status" value="1"/>
</dbReference>
<evidence type="ECO:0000256" key="1">
    <source>
        <dbReference type="ARBA" id="ARBA00022801"/>
    </source>
</evidence>
<dbReference type="GO" id="GO:0005829">
    <property type="term" value="C:cytosol"/>
    <property type="evidence" value="ECO:0007669"/>
    <property type="project" value="TreeGrafter"/>
</dbReference>
<dbReference type="Proteomes" id="UP000029040">
    <property type="component" value="Unassembled WGS sequence"/>
</dbReference>
<keyword evidence="2 4" id="KW-0326">Glycosidase</keyword>
<proteinExistence type="predicted"/>
<dbReference type="EMBL" id="JGZM01000001">
    <property type="protein sequence ID" value="KFI89110.1"/>
    <property type="molecule type" value="Genomic_DNA"/>
</dbReference>
<sequence length="306" mass="32929">MKPTPLIIDTDPGIDDAVAIALALYAPELDVKLITTVAGNVGIEATTGNALKLLAYYGKDVPVAKGAAAPLIRQPEDASDIHGATGMEGFDFPEPKTELLLEKNAVEAMRDVLMVAEEPITIMPIGPLTNIALLLKVYPEVKPQIKEIVLMGGSVTRGNKGVMAEFNIYVDPEAAKIVLDSGLKITMATLDAGLGTVIPPEQTAKLKDMGKVGLMSHDLFQRYRKRSFGTGLKMYDSCAVACMLQPDLFTMQETYVDVELAGSLTAGCTVADLKGYLKHEPNATVTTGVDSERFCAWFMERMAQCD</sequence>
<dbReference type="Pfam" id="PF01156">
    <property type="entry name" value="IU_nuc_hydro"/>
    <property type="match status" value="1"/>
</dbReference>
<reference evidence="4 5" key="1">
    <citation type="submission" date="2014-03" db="EMBL/GenBank/DDBJ databases">
        <title>Genomics of Bifidobacteria.</title>
        <authorList>
            <person name="Ventura M."/>
            <person name="Milani C."/>
            <person name="Lugli G.A."/>
        </authorList>
    </citation>
    <scope>NUCLEOTIDE SEQUENCE [LARGE SCALE GENOMIC DNA]</scope>
    <source>
        <strain evidence="4 5">LMG 14934</strain>
    </source>
</reference>
<feature type="domain" description="Inosine/uridine-preferring nucleoside hydrolase" evidence="3">
    <location>
        <begin position="6"/>
        <end position="295"/>
    </location>
</feature>
<evidence type="ECO:0000256" key="2">
    <source>
        <dbReference type="ARBA" id="ARBA00023295"/>
    </source>
</evidence>
<dbReference type="InterPro" id="IPR036452">
    <property type="entry name" value="Ribo_hydro-like"/>
</dbReference>
<comment type="caution">
    <text evidence="4">The sequence shown here is derived from an EMBL/GenBank/DDBJ whole genome shotgun (WGS) entry which is preliminary data.</text>
</comment>
<name>A0A087D0R0_9BIFI</name>
<accession>A0A087D0R0</accession>
<dbReference type="GO" id="GO:0008477">
    <property type="term" value="F:purine nucleosidase activity"/>
    <property type="evidence" value="ECO:0007669"/>
    <property type="project" value="TreeGrafter"/>
</dbReference>
<dbReference type="AlphaFoldDB" id="A0A087D0R0"/>
<dbReference type="SUPFAM" id="SSF53590">
    <property type="entry name" value="Nucleoside hydrolase"/>
    <property type="match status" value="1"/>
</dbReference>
<dbReference type="CDD" id="cd02651">
    <property type="entry name" value="nuc_hydro_IU_UC_XIUA"/>
    <property type="match status" value="1"/>
</dbReference>
<evidence type="ECO:0000313" key="4">
    <source>
        <dbReference type="EMBL" id="KFI89110.1"/>
    </source>
</evidence>
<organism evidence="4 5">
    <name type="scientific">Bifidobacterium pullorum subsp. saeculare DSM 6531 = LMG 14934</name>
    <dbReference type="NCBI Taxonomy" id="1437611"/>
    <lineage>
        <taxon>Bacteria</taxon>
        <taxon>Bacillati</taxon>
        <taxon>Actinomycetota</taxon>
        <taxon>Actinomycetes</taxon>
        <taxon>Bifidobacteriales</taxon>
        <taxon>Bifidobacteriaceae</taxon>
        <taxon>Bifidobacterium</taxon>
    </lineage>
</organism>
<evidence type="ECO:0000313" key="5">
    <source>
        <dbReference type="Proteomes" id="UP000029040"/>
    </source>
</evidence>